<evidence type="ECO:0000256" key="2">
    <source>
        <dbReference type="PIRNR" id="PIRNR009414"/>
    </source>
</evidence>
<keyword evidence="4" id="KW-1185">Reference proteome</keyword>
<dbReference type="InterPro" id="IPR008670">
    <property type="entry name" value="CoA_reduct_LuxC"/>
</dbReference>
<dbReference type="Proteomes" id="UP000306635">
    <property type="component" value="Unassembled WGS sequence"/>
</dbReference>
<keyword evidence="2" id="KW-0560">Oxidoreductase</keyword>
<dbReference type="GO" id="GO:0008218">
    <property type="term" value="P:bioluminescence"/>
    <property type="evidence" value="ECO:0007669"/>
    <property type="project" value="UniProtKB-KW"/>
</dbReference>
<dbReference type="PIRSF" id="PIRSF009414">
    <property type="entry name" value="LuxC"/>
    <property type="match status" value="1"/>
</dbReference>
<dbReference type="OrthoDB" id="580775at2"/>
<protein>
    <recommendedName>
        <fullName evidence="2">Acyl-CoA reductase</fullName>
        <ecNumber evidence="2">1.2.1.50</ecNumber>
    </recommendedName>
</protein>
<dbReference type="GO" id="GO:0050062">
    <property type="term" value="F:long-chain-fatty-acyl-CoA reductase activity"/>
    <property type="evidence" value="ECO:0007669"/>
    <property type="project" value="UniProtKB-EC"/>
</dbReference>
<dbReference type="EC" id="1.2.1.50" evidence="2"/>
<comment type="caution">
    <text evidence="3">The sequence shown here is derived from an EMBL/GenBank/DDBJ whole genome shotgun (WGS) entry which is preliminary data.</text>
</comment>
<dbReference type="SUPFAM" id="SSF53720">
    <property type="entry name" value="ALDH-like"/>
    <property type="match status" value="1"/>
</dbReference>
<evidence type="ECO:0000313" key="3">
    <source>
        <dbReference type="EMBL" id="TLX70641.1"/>
    </source>
</evidence>
<evidence type="ECO:0000313" key="4">
    <source>
        <dbReference type="Proteomes" id="UP000306635"/>
    </source>
</evidence>
<organism evidence="3 4">
    <name type="scientific">Pseudomonas nicosulfuronedens</name>
    <dbReference type="NCBI Taxonomy" id="2571105"/>
    <lineage>
        <taxon>Bacteria</taxon>
        <taxon>Pseudomonadati</taxon>
        <taxon>Pseudomonadota</taxon>
        <taxon>Gammaproteobacteria</taxon>
        <taxon>Pseudomonadales</taxon>
        <taxon>Pseudomonadaceae</taxon>
        <taxon>Pseudomonas</taxon>
    </lineage>
</organism>
<comment type="function">
    <text evidence="2">LuxC is the fatty acid reductase enzyme responsible for synthesis of the aldehyde substrate for the luminescent reaction catalyzed by luciferase.</text>
</comment>
<name>A0A5R9QNN8_9PSED</name>
<keyword evidence="2" id="KW-0455">Luminescence</keyword>
<dbReference type="RefSeq" id="WP_138526485.1">
    <property type="nucleotide sequence ID" value="NZ_SWDV01000048.1"/>
</dbReference>
<dbReference type="EMBL" id="SWDV01000048">
    <property type="protein sequence ID" value="TLX70641.1"/>
    <property type="molecule type" value="Genomic_DNA"/>
</dbReference>
<sequence length="463" mass="51110">MTQTLLVPHMIQGRLLDAAAVEHASRDRGQSFSTPTLDLDQLIWPRGSEPPAANLPIDQIIDFLVAVGERLDLDNNPYLRQALDDMAQVSELGPRVLENCYRDLRHMFQRSVLEAELQCNLGSKEVVDGWQALDLHGQKNRRRAYPPRLVHVLAGNSPMVAAMTVIRGALTKGVHLLKMPSNDLYTATAILRTMAELDPEHPVTRSFSAVYWRGGDAAVESILYRAQYFDKLVVWGGESAVRHAQRYIGPGFDLVSFDPKVSMSMVGREAFSDEATLREVAARAAADVLSFNQDACNASRYQFVEGDSESVDLYCQFLAQALQNDVRYGNGQGAPTPKDIREEVESLELLEPVYRVFGSYDGKGLVVRSEEPVDFHPNGKTVNVVPVASLLDACRFATVATQTVGIWPAQRRAEVRNSLASAGVQRIVTLGAVNGIGGFGGMPHDASYPIHRFMRWVSDEGED</sequence>
<dbReference type="AlphaFoldDB" id="A0A5R9QNN8"/>
<accession>A0A5R9QNN8</accession>
<gene>
    <name evidence="3" type="ORF">FAS41_27420</name>
</gene>
<proteinExistence type="inferred from homology"/>
<dbReference type="Pfam" id="PF05893">
    <property type="entry name" value="LuxC"/>
    <property type="match status" value="1"/>
</dbReference>
<keyword evidence="1 2" id="KW-0521">NADP</keyword>
<dbReference type="InterPro" id="IPR016161">
    <property type="entry name" value="Ald_DH/histidinol_DH"/>
</dbReference>
<dbReference type="GO" id="GO:0003995">
    <property type="term" value="F:acyl-CoA dehydrogenase activity"/>
    <property type="evidence" value="ECO:0007669"/>
    <property type="project" value="InterPro"/>
</dbReference>
<dbReference type="UniPathway" id="UPA00569"/>
<evidence type="ECO:0000256" key="1">
    <source>
        <dbReference type="ARBA" id="ARBA00022857"/>
    </source>
</evidence>
<comment type="catalytic activity">
    <reaction evidence="2">
        <text>a long-chain fatty aldehyde + NADP(+) + CoA = a long-chain fatty acyl-CoA + NADPH + H(+)</text>
        <dbReference type="Rhea" id="RHEA:15437"/>
        <dbReference type="ChEBI" id="CHEBI:15378"/>
        <dbReference type="ChEBI" id="CHEBI:17176"/>
        <dbReference type="ChEBI" id="CHEBI:57287"/>
        <dbReference type="ChEBI" id="CHEBI:57783"/>
        <dbReference type="ChEBI" id="CHEBI:58349"/>
        <dbReference type="ChEBI" id="CHEBI:83139"/>
        <dbReference type="EC" id="1.2.1.50"/>
    </reaction>
</comment>
<dbReference type="GeneID" id="300409160"/>
<reference evidence="3 4" key="1">
    <citation type="submission" date="2019-04" db="EMBL/GenBank/DDBJ databases">
        <authorList>
            <person name="Li M."/>
        </authorList>
    </citation>
    <scope>NUCLEOTIDE SEQUENCE [LARGE SCALE GENOMIC DNA]</scope>
    <source>
        <strain evidence="3 4">LAM1902</strain>
    </source>
</reference>
<comment type="similarity">
    <text evidence="2">Belongs to the LuxC family.</text>
</comment>
<dbReference type="CDD" id="cd07080">
    <property type="entry name" value="ALDH_Acyl-CoA-Red_LuxC"/>
    <property type="match status" value="1"/>
</dbReference>
<comment type="pathway">
    <text evidence="2">Lipid metabolism; fatty acid reduction for biolumincescence.</text>
</comment>